<dbReference type="GO" id="GO:0005737">
    <property type="term" value="C:cytoplasm"/>
    <property type="evidence" value="ECO:0007669"/>
    <property type="project" value="UniProtKB-SubCell"/>
</dbReference>
<comment type="cofactor">
    <cofactor evidence="11">
        <name>Mg(2+)</name>
        <dbReference type="ChEBI" id="CHEBI:18420"/>
    </cofactor>
</comment>
<keyword evidence="1 11" id="KW-0963">Cytoplasm</keyword>
<dbReference type="PANTHER" id="PTHR39573">
    <property type="entry name" value="STRESS RESPONSE KINASE A"/>
    <property type="match status" value="1"/>
</dbReference>
<dbReference type="Gene3D" id="3.30.200.70">
    <property type="match status" value="1"/>
</dbReference>
<dbReference type="OrthoDB" id="5392197at2"/>
<dbReference type="PANTHER" id="PTHR39573:SF1">
    <property type="entry name" value="STRESS RESPONSE KINASE A"/>
    <property type="match status" value="1"/>
</dbReference>
<dbReference type="InterPro" id="IPR011009">
    <property type="entry name" value="Kinase-like_dom_sf"/>
</dbReference>
<dbReference type="GeneID" id="35871337"/>
<keyword evidence="8 11" id="KW-0067">ATP-binding</keyword>
<keyword evidence="9 11" id="KW-0460">Magnesium</keyword>
<sequence length="328" mass="38604">MSDAQFSFEHLTPDTLIDALESVGVRPESGLLALNSYENRVYQFQDEDRKRFVTKFYRPQRWSNAQILEEHQFTKELEESEIPVAVPIEIDGTTLFEHAGYRFALFPSVGGRTFEVDNWDQLEMVGRFMGRIHQVGSRASFTDRPTIGLDEYLYQPRKVLENSEFIPMHLENAFFSDLDRLINVLESRWTTDWQPIRLHGDCHPSNILWRDGPMFVDLDDSRNGPAIQDIWMMLNGDRHDRLAQLDTIAEAYEEFHDFPHHQLQLIEPLRGLRMVHYMAWLAKRWQDPAFPRAFPWFAEAKYWENQVLAFKEQLAALEETPLSLSPQW</sequence>
<evidence type="ECO:0000256" key="11">
    <source>
        <dbReference type="HAMAP-Rule" id="MF_01497"/>
    </source>
</evidence>
<dbReference type="GO" id="GO:0000287">
    <property type="term" value="F:magnesium ion binding"/>
    <property type="evidence" value="ECO:0007669"/>
    <property type="project" value="UniProtKB-UniRule"/>
</dbReference>
<comment type="subunit">
    <text evidence="11">Monomer.</text>
</comment>
<evidence type="ECO:0000313" key="14">
    <source>
        <dbReference type="Proteomes" id="UP000182692"/>
    </source>
</evidence>
<evidence type="ECO:0000313" key="13">
    <source>
        <dbReference type="EMBL" id="SFP84165.1"/>
    </source>
</evidence>
<evidence type="ECO:0000259" key="12">
    <source>
        <dbReference type="Pfam" id="PF01636"/>
    </source>
</evidence>
<comment type="catalytic activity">
    <reaction evidence="11">
        <text>L-seryl-[protein] + ATP = O-phospho-L-seryl-[protein] + ADP + H(+)</text>
        <dbReference type="Rhea" id="RHEA:17989"/>
        <dbReference type="Rhea" id="RHEA-COMP:9863"/>
        <dbReference type="Rhea" id="RHEA-COMP:11604"/>
        <dbReference type="ChEBI" id="CHEBI:15378"/>
        <dbReference type="ChEBI" id="CHEBI:29999"/>
        <dbReference type="ChEBI" id="CHEBI:30616"/>
        <dbReference type="ChEBI" id="CHEBI:83421"/>
        <dbReference type="ChEBI" id="CHEBI:456216"/>
        <dbReference type="EC" id="2.7.11.1"/>
    </reaction>
</comment>
<feature type="binding site" evidence="11">
    <location>
        <position position="217"/>
    </location>
    <ligand>
        <name>Mg(2+)</name>
        <dbReference type="ChEBI" id="CHEBI:18420"/>
    </ligand>
</feature>
<evidence type="ECO:0000256" key="10">
    <source>
        <dbReference type="ARBA" id="ARBA00023016"/>
    </source>
</evidence>
<evidence type="ECO:0000256" key="1">
    <source>
        <dbReference type="ARBA" id="ARBA00022490"/>
    </source>
</evidence>
<dbReference type="AlphaFoldDB" id="A0A1I5TM88"/>
<evidence type="ECO:0000256" key="2">
    <source>
        <dbReference type="ARBA" id="ARBA00022527"/>
    </source>
</evidence>
<comment type="subcellular location">
    <subcellularLocation>
        <location evidence="11">Cytoplasm</location>
    </subcellularLocation>
</comment>
<dbReference type="SUPFAM" id="SSF56112">
    <property type="entry name" value="Protein kinase-like (PK-like)"/>
    <property type="match status" value="1"/>
</dbReference>
<dbReference type="GO" id="GO:0005524">
    <property type="term" value="F:ATP binding"/>
    <property type="evidence" value="ECO:0007669"/>
    <property type="project" value="UniProtKB-UniRule"/>
</dbReference>
<feature type="site" description="ATP" evidence="11">
    <location>
        <position position="36"/>
    </location>
</feature>
<dbReference type="EMBL" id="FOWR01000026">
    <property type="protein sequence ID" value="SFP84165.1"/>
    <property type="molecule type" value="Genomic_DNA"/>
</dbReference>
<keyword evidence="7 11" id="KW-0418">Kinase</keyword>
<dbReference type="RefSeq" id="WP_074927772.1">
    <property type="nucleotide sequence ID" value="NZ_FOWR01000026.1"/>
</dbReference>
<name>A0A1I5TM88_9GAMM</name>
<keyword evidence="10 11" id="KW-0346">Stress response</keyword>
<keyword evidence="6 11" id="KW-0547">Nucleotide-binding</keyword>
<dbReference type="STRING" id="1121869.SAMN03084138_03279"/>
<comment type="function">
    <text evidence="11">A protein kinase that phosphorylates Ser and Thr residues. Probably acts to suppress the effects of stress linked to accumulation of reactive oxygen species. Probably involved in the extracytoplasmic stress response.</text>
</comment>
<feature type="active site" description="Proton acceptor" evidence="11">
    <location>
        <position position="201"/>
    </location>
</feature>
<dbReference type="GO" id="GO:0106310">
    <property type="term" value="F:protein serine kinase activity"/>
    <property type="evidence" value="ECO:0007669"/>
    <property type="project" value="RHEA"/>
</dbReference>
<keyword evidence="4 11" id="KW-0808">Transferase</keyword>
<accession>A0A1I5TM88</accession>
<dbReference type="Pfam" id="PF01636">
    <property type="entry name" value="APH"/>
    <property type="match status" value="1"/>
</dbReference>
<comment type="catalytic activity">
    <reaction evidence="11">
        <text>L-threonyl-[protein] + ATP = O-phospho-L-threonyl-[protein] + ADP + H(+)</text>
        <dbReference type="Rhea" id="RHEA:46608"/>
        <dbReference type="Rhea" id="RHEA-COMP:11060"/>
        <dbReference type="Rhea" id="RHEA-COMP:11605"/>
        <dbReference type="ChEBI" id="CHEBI:15378"/>
        <dbReference type="ChEBI" id="CHEBI:30013"/>
        <dbReference type="ChEBI" id="CHEBI:30616"/>
        <dbReference type="ChEBI" id="CHEBI:61977"/>
        <dbReference type="ChEBI" id="CHEBI:456216"/>
        <dbReference type="EC" id="2.7.11.1"/>
    </reaction>
</comment>
<dbReference type="InterPro" id="IPR002575">
    <property type="entry name" value="Aminoglycoside_PTrfase"/>
</dbReference>
<dbReference type="InterPro" id="IPR032882">
    <property type="entry name" value="SrkA/RdoA"/>
</dbReference>
<keyword evidence="5 11" id="KW-0479">Metal-binding</keyword>
<reference evidence="13 14" key="1">
    <citation type="submission" date="2016-10" db="EMBL/GenBank/DDBJ databases">
        <authorList>
            <person name="de Groot N.N."/>
        </authorList>
    </citation>
    <scope>NUCLEOTIDE SEQUENCE [LARGE SCALE GENOMIC DNA]</scope>
    <source>
        <strain evidence="13 14">DSM 15893</strain>
    </source>
</reference>
<dbReference type="Gene3D" id="1.10.510.10">
    <property type="entry name" value="Transferase(Phosphotransferase) domain 1"/>
    <property type="match status" value="1"/>
</dbReference>
<evidence type="ECO:0000256" key="7">
    <source>
        <dbReference type="ARBA" id="ARBA00022777"/>
    </source>
</evidence>
<evidence type="ECO:0000256" key="3">
    <source>
        <dbReference type="ARBA" id="ARBA00022553"/>
    </source>
</evidence>
<keyword evidence="2 11" id="KW-0723">Serine/threonine-protein kinase</keyword>
<feature type="active site" evidence="11">
    <location>
        <position position="217"/>
    </location>
</feature>
<dbReference type="NCBIfam" id="NF008738">
    <property type="entry name" value="PRK11768.1"/>
    <property type="match status" value="1"/>
</dbReference>
<organism evidence="13 14">
    <name type="scientific">Enterovibrio norvegicus DSM 15893</name>
    <dbReference type="NCBI Taxonomy" id="1121869"/>
    <lineage>
        <taxon>Bacteria</taxon>
        <taxon>Pseudomonadati</taxon>
        <taxon>Pseudomonadota</taxon>
        <taxon>Gammaproteobacteria</taxon>
        <taxon>Vibrionales</taxon>
        <taxon>Vibrionaceae</taxon>
        <taxon>Enterovibrio</taxon>
    </lineage>
</organism>
<feature type="domain" description="Aminoglycoside phosphotransferase" evidence="12">
    <location>
        <begin position="36"/>
        <end position="256"/>
    </location>
</feature>
<comment type="similarity">
    <text evidence="11">Belongs to the SrkA/RdoA protein kinase family.</text>
</comment>
<evidence type="ECO:0000256" key="5">
    <source>
        <dbReference type="ARBA" id="ARBA00022723"/>
    </source>
</evidence>
<keyword evidence="3 11" id="KW-0597">Phosphoprotein</keyword>
<dbReference type="HAMAP" id="MF_01497">
    <property type="entry name" value="SrkA_kinase"/>
    <property type="match status" value="1"/>
</dbReference>
<dbReference type="GO" id="GO:0004674">
    <property type="term" value="F:protein serine/threonine kinase activity"/>
    <property type="evidence" value="ECO:0007669"/>
    <property type="project" value="UniProtKB-UniRule"/>
</dbReference>
<dbReference type="Proteomes" id="UP000182692">
    <property type="component" value="Unassembled WGS sequence"/>
</dbReference>
<proteinExistence type="inferred from homology"/>
<evidence type="ECO:0000256" key="6">
    <source>
        <dbReference type="ARBA" id="ARBA00022741"/>
    </source>
</evidence>
<dbReference type="Gene3D" id="1.20.1270.170">
    <property type="match status" value="1"/>
</dbReference>
<protein>
    <recommendedName>
        <fullName evidence="11">Stress response kinase A</fullName>
        <ecNumber evidence="11">2.7.11.1</ecNumber>
    </recommendedName>
    <alternativeName>
        <fullName evidence="11">Serine/threonine-protein kinase SrkA</fullName>
    </alternativeName>
</protein>
<dbReference type="EC" id="2.7.11.1" evidence="11"/>
<gene>
    <name evidence="11" type="primary">srkA</name>
    <name evidence="13" type="ORF">SAMN03084138_03279</name>
</gene>
<evidence type="ECO:0000256" key="4">
    <source>
        <dbReference type="ARBA" id="ARBA00022679"/>
    </source>
</evidence>
<evidence type="ECO:0000256" key="9">
    <source>
        <dbReference type="ARBA" id="ARBA00022842"/>
    </source>
</evidence>
<feature type="binding site" evidence="11">
    <location>
        <position position="206"/>
    </location>
    <ligand>
        <name>Mg(2+)</name>
        <dbReference type="ChEBI" id="CHEBI:18420"/>
    </ligand>
</feature>
<evidence type="ECO:0000256" key="8">
    <source>
        <dbReference type="ARBA" id="ARBA00022840"/>
    </source>
</evidence>